<feature type="non-terminal residue" evidence="2">
    <location>
        <position position="1"/>
    </location>
</feature>
<evidence type="ECO:0000313" key="2">
    <source>
        <dbReference type="EMBL" id="CAA9485509.1"/>
    </source>
</evidence>
<evidence type="ECO:0000256" key="1">
    <source>
        <dbReference type="SAM" id="MobiDB-lite"/>
    </source>
</evidence>
<feature type="non-terminal residue" evidence="2">
    <location>
        <position position="107"/>
    </location>
</feature>
<feature type="region of interest" description="Disordered" evidence="1">
    <location>
        <begin position="1"/>
        <end position="33"/>
    </location>
</feature>
<feature type="region of interest" description="Disordered" evidence="1">
    <location>
        <begin position="74"/>
        <end position="107"/>
    </location>
</feature>
<sequence>AVARLPRPALPRAAPAGCGSAPRATRTLRPALPERLRRALRQPLRRRLRPAAPTGRRPDRLLRTGSVLLAAHARRRSRVGRRLLPADPAHARRPAGRPRPAAADAPL</sequence>
<dbReference type="EMBL" id="CADCVJ010000197">
    <property type="protein sequence ID" value="CAA9485509.1"/>
    <property type="molecule type" value="Genomic_DNA"/>
</dbReference>
<gene>
    <name evidence="2" type="ORF">AVDCRST_MAG38-2301</name>
</gene>
<protein>
    <submittedName>
        <fullName evidence="2">Uncharacterized protein</fullName>
    </submittedName>
</protein>
<reference evidence="2" key="1">
    <citation type="submission" date="2020-02" db="EMBL/GenBank/DDBJ databases">
        <authorList>
            <person name="Meier V. D."/>
        </authorList>
    </citation>
    <scope>NUCLEOTIDE SEQUENCE</scope>
    <source>
        <strain evidence="2">AVDCRST_MAG38</strain>
    </source>
</reference>
<feature type="compositionally biased region" description="Low complexity" evidence="1">
    <location>
        <begin position="98"/>
        <end position="107"/>
    </location>
</feature>
<accession>A0A6J4RZ31</accession>
<name>A0A6J4RZ31_9ACTN</name>
<dbReference type="AlphaFoldDB" id="A0A6J4RZ31"/>
<proteinExistence type="predicted"/>
<feature type="compositionally biased region" description="Low complexity" evidence="1">
    <location>
        <begin position="1"/>
        <end position="16"/>
    </location>
</feature>
<organism evidence="2">
    <name type="scientific">uncultured Solirubrobacteraceae bacterium</name>
    <dbReference type="NCBI Taxonomy" id="1162706"/>
    <lineage>
        <taxon>Bacteria</taxon>
        <taxon>Bacillati</taxon>
        <taxon>Actinomycetota</taxon>
        <taxon>Thermoleophilia</taxon>
        <taxon>Solirubrobacterales</taxon>
        <taxon>Solirubrobacteraceae</taxon>
        <taxon>environmental samples</taxon>
    </lineage>
</organism>